<accession>A0A2L0V0A1</accession>
<dbReference type="KEGG" id="vg:40088440"/>
<reference evidence="1 2" key="1">
    <citation type="submission" date="2017-06" db="EMBL/GenBank/DDBJ databases">
        <authorList>
            <person name="Kim H.J."/>
            <person name="Triplett B.A."/>
        </authorList>
    </citation>
    <scope>NUCLEOTIDE SEQUENCE [LARGE SCALE GENOMIC DNA]</scope>
</reference>
<dbReference type="Proteomes" id="UP000223025">
    <property type="component" value="Segment"/>
</dbReference>
<dbReference type="GeneID" id="40088440"/>
<dbReference type="EMBL" id="MF403008">
    <property type="protein sequence ID" value="AUZ95196.1"/>
    <property type="molecule type" value="Genomic_DNA"/>
</dbReference>
<name>A0A2L0V0A1_9CAUD</name>
<evidence type="ECO:0000313" key="2">
    <source>
        <dbReference type="Proteomes" id="UP000223025"/>
    </source>
</evidence>
<sequence>MAYGENYENLLNFFSDVFCIAAEKKNNTFIMVTLDNNVINFYLDEEMYIEVAPVCFKAS</sequence>
<proteinExistence type="predicted"/>
<protein>
    <submittedName>
        <fullName evidence="1">Uncharacterized protein</fullName>
    </submittedName>
</protein>
<organism evidence="1 2">
    <name type="scientific">Agrobacterium phage Atu_ph07</name>
    <dbReference type="NCBI Taxonomy" id="2024264"/>
    <lineage>
        <taxon>Viruses</taxon>
        <taxon>Duplodnaviria</taxon>
        <taxon>Heunggongvirae</taxon>
        <taxon>Uroviricota</taxon>
        <taxon>Caudoviricetes</taxon>
        <taxon>Polybotosvirus</taxon>
        <taxon>Polybotosvirus Atuph07</taxon>
    </lineage>
</organism>
<dbReference type="RefSeq" id="YP_009612102.1">
    <property type="nucleotide sequence ID" value="NC_042013.1"/>
</dbReference>
<keyword evidence="2" id="KW-1185">Reference proteome</keyword>
<evidence type="ECO:0000313" key="1">
    <source>
        <dbReference type="EMBL" id="AUZ95196.1"/>
    </source>
</evidence>